<dbReference type="Proteomes" id="UP000332933">
    <property type="component" value="Unassembled WGS sequence"/>
</dbReference>
<dbReference type="AlphaFoldDB" id="A0A485L8Z4"/>
<evidence type="ECO:0000313" key="2">
    <source>
        <dbReference type="EMBL" id="VFT94616.1"/>
    </source>
</evidence>
<proteinExistence type="predicted"/>
<dbReference type="OrthoDB" id="44564at2759"/>
<evidence type="ECO:0000313" key="3">
    <source>
        <dbReference type="Proteomes" id="UP000332933"/>
    </source>
</evidence>
<evidence type="ECO:0000313" key="1">
    <source>
        <dbReference type="EMBL" id="KAF0690754.1"/>
    </source>
</evidence>
<accession>A0A485L8Z4</accession>
<keyword evidence="3" id="KW-1185">Reference proteome</keyword>
<dbReference type="EMBL" id="VJMH01006335">
    <property type="protein sequence ID" value="KAF0690754.1"/>
    <property type="molecule type" value="Genomic_DNA"/>
</dbReference>
<dbReference type="EMBL" id="CAADRA010006356">
    <property type="protein sequence ID" value="VFT94616.1"/>
    <property type="molecule type" value="Genomic_DNA"/>
</dbReference>
<protein>
    <submittedName>
        <fullName evidence="2">Aste57867_17873 protein</fullName>
    </submittedName>
</protein>
<sequence>MFETSTKECTEFAKMLAACKRVFRVPAAARIRGLTTYSGGHPSEGQGGFYGSLKTRSEGSAKFTPGYRAEASDIGQLHALMERANDANFLHIVADNETQELIGRLFFKGSPVWGLSLEERAFVSKLRLAPKP</sequence>
<reference evidence="1" key="2">
    <citation type="submission" date="2019-06" db="EMBL/GenBank/DDBJ databases">
        <title>Genomics analysis of Aphanomyces spp. identifies a new class of oomycete effector associated with host adaptation.</title>
        <authorList>
            <person name="Gaulin E."/>
        </authorList>
    </citation>
    <scope>NUCLEOTIDE SEQUENCE</scope>
    <source>
        <strain evidence="1">CBS 578.67</strain>
    </source>
</reference>
<gene>
    <name evidence="2" type="primary">Aste57867_17873</name>
    <name evidence="1" type="ORF">As57867_017812</name>
    <name evidence="2" type="ORF">ASTE57867_17873</name>
</gene>
<organism evidence="2 3">
    <name type="scientific">Aphanomyces stellatus</name>
    <dbReference type="NCBI Taxonomy" id="120398"/>
    <lineage>
        <taxon>Eukaryota</taxon>
        <taxon>Sar</taxon>
        <taxon>Stramenopiles</taxon>
        <taxon>Oomycota</taxon>
        <taxon>Saprolegniomycetes</taxon>
        <taxon>Saprolegniales</taxon>
        <taxon>Verrucalvaceae</taxon>
        <taxon>Aphanomyces</taxon>
    </lineage>
</organism>
<name>A0A485L8Z4_9STRA</name>
<reference evidence="2 3" key="1">
    <citation type="submission" date="2019-03" db="EMBL/GenBank/DDBJ databases">
        <authorList>
            <person name="Gaulin E."/>
            <person name="Dumas B."/>
        </authorList>
    </citation>
    <scope>NUCLEOTIDE SEQUENCE [LARGE SCALE GENOMIC DNA]</scope>
    <source>
        <strain evidence="2">CBS 568.67</strain>
    </source>
</reference>